<reference evidence="1 2" key="1">
    <citation type="submission" date="2019-03" db="EMBL/GenBank/DDBJ databases">
        <title>Genome sequence of Thiobacillaceae bacterium LSR1, a sulfur-oxidizing bacterium isolated from freshwater sediment.</title>
        <authorList>
            <person name="Li S."/>
        </authorList>
    </citation>
    <scope>NUCLEOTIDE SEQUENCE [LARGE SCALE GENOMIC DNA]</scope>
    <source>
        <strain evidence="1 2">LSR1</strain>
    </source>
</reference>
<comment type="caution">
    <text evidence="1">The sequence shown here is derived from an EMBL/GenBank/DDBJ whole genome shotgun (WGS) entry which is preliminary data.</text>
</comment>
<accession>A0A4R1B7E6</accession>
<sequence>MSAGPDCRYFLSYAGVGLPFKLITPLGEDQVANRNTYIKGYFDTGGSLLGFDKLVYGEVELAHRYEYAADGRLRRAEIIDIDGESTVLEYPAG</sequence>
<gene>
    <name evidence="1" type="ORF">EZJ19_15295</name>
</gene>
<dbReference type="Pfam" id="PF19653">
    <property type="entry name" value="DUF6156"/>
    <property type="match status" value="1"/>
</dbReference>
<evidence type="ECO:0000313" key="1">
    <source>
        <dbReference type="EMBL" id="TCJ11519.1"/>
    </source>
</evidence>
<organism evidence="1 2">
    <name type="scientific">Parasulfuritortus cantonensis</name>
    <dbReference type="NCBI Taxonomy" id="2528202"/>
    <lineage>
        <taxon>Bacteria</taxon>
        <taxon>Pseudomonadati</taxon>
        <taxon>Pseudomonadota</taxon>
        <taxon>Betaproteobacteria</taxon>
        <taxon>Nitrosomonadales</taxon>
        <taxon>Thiobacillaceae</taxon>
        <taxon>Parasulfuritortus</taxon>
    </lineage>
</organism>
<name>A0A4R1B7E6_9PROT</name>
<dbReference type="EMBL" id="SJZB01000053">
    <property type="protein sequence ID" value="TCJ11519.1"/>
    <property type="molecule type" value="Genomic_DNA"/>
</dbReference>
<proteinExistence type="predicted"/>
<evidence type="ECO:0000313" key="2">
    <source>
        <dbReference type="Proteomes" id="UP000295443"/>
    </source>
</evidence>
<dbReference type="RefSeq" id="WP_131449124.1">
    <property type="nucleotide sequence ID" value="NZ_SJZB01000053.1"/>
</dbReference>
<dbReference type="InterPro" id="IPR046154">
    <property type="entry name" value="DUF6156"/>
</dbReference>
<keyword evidence="2" id="KW-1185">Reference proteome</keyword>
<dbReference type="AlphaFoldDB" id="A0A4R1B7E6"/>
<dbReference type="Proteomes" id="UP000295443">
    <property type="component" value="Unassembled WGS sequence"/>
</dbReference>
<protein>
    <submittedName>
        <fullName evidence="1">Uncharacterized protein</fullName>
    </submittedName>
</protein>
<dbReference type="OrthoDB" id="8563989at2"/>